<name>A0A0D0KGF4_9PSED</name>
<reference evidence="1 2" key="1">
    <citation type="submission" date="2014-12" db="EMBL/GenBank/DDBJ databases">
        <title>16Stimator: statistical estimation of ribosomal gene copy numbers from draft genome assemblies.</title>
        <authorList>
            <person name="Perisin M.A."/>
            <person name="Vetter M."/>
            <person name="Gilbert J.A."/>
            <person name="Bergelson J."/>
        </authorList>
    </citation>
    <scope>NUCLEOTIDE SEQUENCE [LARGE SCALE GENOMIC DNA]</scope>
    <source>
        <strain evidence="1 2">MEJ086</strain>
    </source>
</reference>
<dbReference type="Proteomes" id="UP000032068">
    <property type="component" value="Unassembled WGS sequence"/>
</dbReference>
<dbReference type="EMBL" id="JXQW01000041">
    <property type="protein sequence ID" value="KIP98394.1"/>
    <property type="molecule type" value="Genomic_DNA"/>
</dbReference>
<protein>
    <submittedName>
        <fullName evidence="1">Uncharacterized protein</fullName>
    </submittedName>
</protein>
<evidence type="ECO:0000313" key="1">
    <source>
        <dbReference type="EMBL" id="KIP98394.1"/>
    </source>
</evidence>
<organism evidence="1 2">
    <name type="scientific">Pseudomonas fulva</name>
    <dbReference type="NCBI Taxonomy" id="47880"/>
    <lineage>
        <taxon>Bacteria</taxon>
        <taxon>Pseudomonadati</taxon>
        <taxon>Pseudomonadota</taxon>
        <taxon>Gammaproteobacteria</taxon>
        <taxon>Pseudomonadales</taxon>
        <taxon>Pseudomonadaceae</taxon>
        <taxon>Pseudomonas</taxon>
    </lineage>
</organism>
<dbReference type="AlphaFoldDB" id="A0A0D0KGF4"/>
<proteinExistence type="predicted"/>
<evidence type="ECO:0000313" key="2">
    <source>
        <dbReference type="Proteomes" id="UP000032068"/>
    </source>
</evidence>
<sequence>MNALVHLMIEGYAAIMNGLAAGWQCALEFREMASLWLVVQARRYCDPGGARGEWRMDTNSIFFMRVGKATSCRKCWSLTDVVRVSR</sequence>
<gene>
    <name evidence="1" type="ORF">RU08_15365</name>
</gene>
<accession>A0A0D0KGF4</accession>
<comment type="caution">
    <text evidence="1">The sequence shown here is derived from an EMBL/GenBank/DDBJ whole genome shotgun (WGS) entry which is preliminary data.</text>
</comment>